<dbReference type="InterPro" id="IPR000086">
    <property type="entry name" value="NUDIX_hydrolase_dom"/>
</dbReference>
<dbReference type="Pfam" id="PF00293">
    <property type="entry name" value="NUDIX"/>
    <property type="match status" value="1"/>
</dbReference>
<evidence type="ECO:0000256" key="2">
    <source>
        <dbReference type="ARBA" id="ARBA00022801"/>
    </source>
</evidence>
<evidence type="ECO:0000256" key="1">
    <source>
        <dbReference type="ARBA" id="ARBA00001946"/>
    </source>
</evidence>
<evidence type="ECO:0000259" key="3">
    <source>
        <dbReference type="Pfam" id="PF00293"/>
    </source>
</evidence>
<protein>
    <submittedName>
        <fullName evidence="4">NUDIX domain-containing protein</fullName>
    </submittedName>
</protein>
<dbReference type="InterPro" id="IPR015797">
    <property type="entry name" value="NUDIX_hydrolase-like_dom_sf"/>
</dbReference>
<dbReference type="Gene3D" id="3.90.79.10">
    <property type="entry name" value="Nucleoside Triphosphate Pyrophosphohydrolase"/>
    <property type="match status" value="1"/>
</dbReference>
<dbReference type="CDD" id="cd04665">
    <property type="entry name" value="NUDIX_RppH"/>
    <property type="match status" value="1"/>
</dbReference>
<comment type="cofactor">
    <cofactor evidence="1">
        <name>Mg(2+)</name>
        <dbReference type="ChEBI" id="CHEBI:18420"/>
    </cofactor>
</comment>
<dbReference type="Proteomes" id="UP000564806">
    <property type="component" value="Unassembled WGS sequence"/>
</dbReference>
<name>A0A850EPE8_9BACL</name>
<dbReference type="AlphaFoldDB" id="A0A850EPE8"/>
<keyword evidence="5" id="KW-1185">Reference proteome</keyword>
<feature type="domain" description="Nudix hydrolase" evidence="3">
    <location>
        <begin position="29"/>
        <end position="115"/>
    </location>
</feature>
<evidence type="ECO:0000313" key="4">
    <source>
        <dbReference type="EMBL" id="NUU62835.1"/>
    </source>
</evidence>
<dbReference type="PROSITE" id="PS00893">
    <property type="entry name" value="NUDIX_BOX"/>
    <property type="match status" value="1"/>
</dbReference>
<organism evidence="4 5">
    <name type="scientific">Paenibacillus agri</name>
    <dbReference type="NCBI Taxonomy" id="2744309"/>
    <lineage>
        <taxon>Bacteria</taxon>
        <taxon>Bacillati</taxon>
        <taxon>Bacillota</taxon>
        <taxon>Bacilli</taxon>
        <taxon>Bacillales</taxon>
        <taxon>Paenibacillaceae</taxon>
        <taxon>Paenibacillus</taxon>
    </lineage>
</organism>
<comment type="caution">
    <text evidence="4">The sequence shown here is derived from an EMBL/GenBank/DDBJ whole genome shotgun (WGS) entry which is preliminary data.</text>
</comment>
<proteinExistence type="predicted"/>
<gene>
    <name evidence="4" type="ORF">HPT30_21030</name>
</gene>
<dbReference type="GO" id="GO:0016787">
    <property type="term" value="F:hydrolase activity"/>
    <property type="evidence" value="ECO:0007669"/>
    <property type="project" value="UniProtKB-KW"/>
</dbReference>
<evidence type="ECO:0000313" key="5">
    <source>
        <dbReference type="Proteomes" id="UP000564806"/>
    </source>
</evidence>
<dbReference type="InterPro" id="IPR014078">
    <property type="entry name" value="Nudix_YtkD"/>
</dbReference>
<dbReference type="RefSeq" id="WP_175373278.1">
    <property type="nucleotide sequence ID" value="NZ_JABWCS010000216.1"/>
</dbReference>
<dbReference type="PANTHER" id="PTHR43046">
    <property type="entry name" value="GDP-MANNOSE MANNOSYL HYDROLASE"/>
    <property type="match status" value="1"/>
</dbReference>
<keyword evidence="2" id="KW-0378">Hydrolase</keyword>
<dbReference type="EMBL" id="JABWCS010000216">
    <property type="protein sequence ID" value="NUU62835.1"/>
    <property type="molecule type" value="Genomic_DNA"/>
</dbReference>
<accession>A0A850EPE8</accession>
<dbReference type="PANTHER" id="PTHR43046:SF14">
    <property type="entry name" value="MUTT_NUDIX FAMILY PROTEIN"/>
    <property type="match status" value="1"/>
</dbReference>
<reference evidence="4" key="1">
    <citation type="submission" date="2020-06" db="EMBL/GenBank/DDBJ databases">
        <title>Paenibacillus sp. nov., isolated from soil.</title>
        <authorList>
            <person name="Seo Y.L."/>
        </authorList>
    </citation>
    <scope>NUCLEOTIDE SEQUENCE [LARGE SCALE GENOMIC DNA]</scope>
    <source>
        <strain evidence="4">JW14</strain>
    </source>
</reference>
<dbReference type="InterPro" id="IPR020084">
    <property type="entry name" value="NUDIX_hydrolase_CS"/>
</dbReference>
<sequence length="145" mass="16786">MQVKFYDLNTIEDSRLKYAVIFARYQNKSIYVKHKERDTWEIPGGRREVNEDIHETARRELYEETGALSFNVVPLLIYSVIHDNSEESFGGLFYSEVTELGDLMPESEIGEICLMEELPGELTYPAIQPELHRRAIKELSSTILA</sequence>
<dbReference type="SUPFAM" id="SSF55811">
    <property type="entry name" value="Nudix"/>
    <property type="match status" value="1"/>
</dbReference>